<dbReference type="Proteomes" id="UP000053660">
    <property type="component" value="Unassembled WGS sequence"/>
</dbReference>
<sequence>MVGMNLSIFSWLFVIVERAIATAFLGKYESKCNGCIAPFLLCSGAALAVIVLFNISAYRKRHNSMMKLTNRYQLDENIRGGRYLIPVALNDVLVKLGAYQRVFFGLALTIRSQKLDHLFRRRKKTTKALEKQATAVNNYYADLKEMWS</sequence>
<dbReference type="AlphaFoldDB" id="A0A0B1T4S5"/>
<dbReference type="OrthoDB" id="5836625at2759"/>
<feature type="signal peptide" evidence="2">
    <location>
        <begin position="1"/>
        <end position="21"/>
    </location>
</feature>
<keyword evidence="2" id="KW-0732">Signal</keyword>
<name>A0A0B1T4S5_OESDE</name>
<organism evidence="3 4">
    <name type="scientific">Oesophagostomum dentatum</name>
    <name type="common">Nodular worm</name>
    <dbReference type="NCBI Taxonomy" id="61180"/>
    <lineage>
        <taxon>Eukaryota</taxon>
        <taxon>Metazoa</taxon>
        <taxon>Ecdysozoa</taxon>
        <taxon>Nematoda</taxon>
        <taxon>Chromadorea</taxon>
        <taxon>Rhabditida</taxon>
        <taxon>Rhabditina</taxon>
        <taxon>Rhabditomorpha</taxon>
        <taxon>Strongyloidea</taxon>
        <taxon>Strongylidae</taxon>
        <taxon>Oesophagostomum</taxon>
    </lineage>
</organism>
<accession>A0A0B1T4S5</accession>
<keyword evidence="1" id="KW-0472">Membrane</keyword>
<reference evidence="3 4" key="1">
    <citation type="submission" date="2014-03" db="EMBL/GenBank/DDBJ databases">
        <title>Draft genome of the hookworm Oesophagostomum dentatum.</title>
        <authorList>
            <person name="Mitreva M."/>
        </authorList>
    </citation>
    <scope>NUCLEOTIDE SEQUENCE [LARGE SCALE GENOMIC DNA]</scope>
    <source>
        <strain evidence="3 4">OD-Hann</strain>
    </source>
</reference>
<gene>
    <name evidence="3" type="ORF">OESDEN_07892</name>
</gene>
<keyword evidence="4" id="KW-1185">Reference proteome</keyword>
<keyword evidence="1" id="KW-1133">Transmembrane helix</keyword>
<dbReference type="EMBL" id="KN551490">
    <property type="protein sequence ID" value="KHJ92224.1"/>
    <property type="molecule type" value="Genomic_DNA"/>
</dbReference>
<evidence type="ECO:0000256" key="1">
    <source>
        <dbReference type="SAM" id="Phobius"/>
    </source>
</evidence>
<evidence type="ECO:0000313" key="4">
    <source>
        <dbReference type="Proteomes" id="UP000053660"/>
    </source>
</evidence>
<feature type="transmembrane region" description="Helical" evidence="1">
    <location>
        <begin position="37"/>
        <end position="58"/>
    </location>
</feature>
<keyword evidence="1" id="KW-0812">Transmembrane</keyword>
<evidence type="ECO:0000313" key="3">
    <source>
        <dbReference type="EMBL" id="KHJ92224.1"/>
    </source>
</evidence>
<feature type="chain" id="PRO_5002065569" evidence="2">
    <location>
        <begin position="22"/>
        <end position="148"/>
    </location>
</feature>
<protein>
    <submittedName>
        <fullName evidence="3">Uncharacterized protein</fullName>
    </submittedName>
</protein>
<proteinExistence type="predicted"/>
<evidence type="ECO:0000256" key="2">
    <source>
        <dbReference type="SAM" id="SignalP"/>
    </source>
</evidence>